<name>A0A6L6Q7W3_9BURK</name>
<organism evidence="2 3">
    <name type="scientific">Pseudoduganella ginsengisoli</name>
    <dbReference type="NCBI Taxonomy" id="1462440"/>
    <lineage>
        <taxon>Bacteria</taxon>
        <taxon>Pseudomonadati</taxon>
        <taxon>Pseudomonadota</taxon>
        <taxon>Betaproteobacteria</taxon>
        <taxon>Burkholderiales</taxon>
        <taxon>Oxalobacteraceae</taxon>
        <taxon>Telluria group</taxon>
        <taxon>Pseudoduganella</taxon>
    </lineage>
</organism>
<keyword evidence="3" id="KW-1185">Reference proteome</keyword>
<sequence length="171" mass="18671">MDAEMMGRMMASARQRTRQFLSEELQLEVIGHSQSMGNVDVLALRDTTVVVGIGGAVNVLIAFGFQPELLDVLFSRFTADITVPEAQQQRYRMASATEIANIIAGHCTDDLPQVGAALPLSAPVVLDEVRDILRPREAQFASMSLRTQAGSMEISFIGPAALFDQQLNYVD</sequence>
<dbReference type="GO" id="GO:0006935">
    <property type="term" value="P:chemotaxis"/>
    <property type="evidence" value="ECO:0007669"/>
    <property type="project" value="UniProtKB-KW"/>
</dbReference>
<reference evidence="2 3" key="1">
    <citation type="submission" date="2019-11" db="EMBL/GenBank/DDBJ databases">
        <title>Type strains purchased from KCTC, JCM and DSMZ.</title>
        <authorList>
            <person name="Lu H."/>
        </authorList>
    </citation>
    <scope>NUCLEOTIDE SEQUENCE [LARGE SCALE GENOMIC DNA]</scope>
    <source>
        <strain evidence="2 3">KCTC 42409</strain>
    </source>
</reference>
<dbReference type="InterPro" id="IPR028976">
    <property type="entry name" value="CheC-like_sf"/>
</dbReference>
<dbReference type="Proteomes" id="UP000484015">
    <property type="component" value="Unassembled WGS sequence"/>
</dbReference>
<dbReference type="EMBL" id="WNLA01000026">
    <property type="protein sequence ID" value="MTW05596.1"/>
    <property type="molecule type" value="Genomic_DNA"/>
</dbReference>
<evidence type="ECO:0000313" key="2">
    <source>
        <dbReference type="EMBL" id="MTW05596.1"/>
    </source>
</evidence>
<dbReference type="Gene3D" id="3.40.1550.10">
    <property type="entry name" value="CheC-like"/>
    <property type="match status" value="1"/>
</dbReference>
<keyword evidence="1" id="KW-0145">Chemotaxis</keyword>
<dbReference type="OrthoDB" id="7343430at2"/>
<proteinExistence type="predicted"/>
<dbReference type="RefSeq" id="WP_155441944.1">
    <property type="nucleotide sequence ID" value="NZ_WNLA01000026.1"/>
</dbReference>
<evidence type="ECO:0000256" key="1">
    <source>
        <dbReference type="ARBA" id="ARBA00022500"/>
    </source>
</evidence>
<accession>A0A6L6Q7W3</accession>
<evidence type="ECO:0000313" key="3">
    <source>
        <dbReference type="Proteomes" id="UP000484015"/>
    </source>
</evidence>
<dbReference type="SUPFAM" id="SSF103039">
    <property type="entry name" value="CheC-like"/>
    <property type="match status" value="1"/>
</dbReference>
<comment type="caution">
    <text evidence="2">The sequence shown here is derived from an EMBL/GenBank/DDBJ whole genome shotgun (WGS) entry which is preliminary data.</text>
</comment>
<protein>
    <submittedName>
        <fullName evidence="2">Chemotaxis protein CheX</fullName>
    </submittedName>
</protein>
<dbReference type="AlphaFoldDB" id="A0A6L6Q7W3"/>
<gene>
    <name evidence="2" type="ORF">GM668_26315</name>
</gene>